<evidence type="ECO:0000313" key="2">
    <source>
        <dbReference type="Proteomes" id="UP000310636"/>
    </source>
</evidence>
<protein>
    <submittedName>
        <fullName evidence="1">DUF1450 domain-containing protein</fullName>
    </submittedName>
</protein>
<organism evidence="1 2">
    <name type="scientific">Cohnella fermenti</name>
    <dbReference type="NCBI Taxonomy" id="2565925"/>
    <lineage>
        <taxon>Bacteria</taxon>
        <taxon>Bacillati</taxon>
        <taxon>Bacillota</taxon>
        <taxon>Bacilli</taxon>
        <taxon>Bacillales</taxon>
        <taxon>Paenibacillaceae</taxon>
        <taxon>Cohnella</taxon>
    </lineage>
</organism>
<dbReference type="RefSeq" id="WP_136372876.1">
    <property type="nucleotide sequence ID" value="NZ_SSOB01000045.1"/>
</dbReference>
<name>A0A4S4BJ40_9BACL</name>
<comment type="caution">
    <text evidence="1">The sequence shown here is derived from an EMBL/GenBank/DDBJ whole genome shotgun (WGS) entry which is preliminary data.</text>
</comment>
<dbReference type="Pfam" id="PF07293">
    <property type="entry name" value="DUF1450"/>
    <property type="match status" value="1"/>
</dbReference>
<keyword evidence="2" id="KW-1185">Reference proteome</keyword>
<dbReference type="InterPro" id="IPR009910">
    <property type="entry name" value="DUF1450"/>
</dbReference>
<sequence length="74" mass="8431">MPKIKYCCKNFKLGSKAVYKAMKNEFPDLKHKKKDCIGCCSACSKQCMVLIGKTELVRAKTPELLYEKLKTRIG</sequence>
<dbReference type="Proteomes" id="UP000310636">
    <property type="component" value="Unassembled WGS sequence"/>
</dbReference>
<dbReference type="OrthoDB" id="2972571at2"/>
<dbReference type="AlphaFoldDB" id="A0A4S4BJ40"/>
<gene>
    <name evidence="1" type="ORF">E6C55_26605</name>
</gene>
<proteinExistence type="predicted"/>
<reference evidence="1 2" key="1">
    <citation type="submission" date="2019-04" db="EMBL/GenBank/DDBJ databases">
        <title>Cohnella sp. nov. isolated from preserved vegetables.</title>
        <authorList>
            <person name="Lin S.-Y."/>
            <person name="Hung M.-H."/>
            <person name="Young C.-C."/>
        </authorList>
    </citation>
    <scope>NUCLEOTIDE SEQUENCE [LARGE SCALE GENOMIC DNA]</scope>
    <source>
        <strain evidence="1 2">CC-MHH1044</strain>
    </source>
</reference>
<accession>A0A4S4BJ40</accession>
<evidence type="ECO:0000313" key="1">
    <source>
        <dbReference type="EMBL" id="THF74064.1"/>
    </source>
</evidence>
<dbReference type="EMBL" id="SSOB01000045">
    <property type="protein sequence ID" value="THF74064.1"/>
    <property type="molecule type" value="Genomic_DNA"/>
</dbReference>